<reference evidence="1 2" key="1">
    <citation type="journal article" date="2021" name="Hortic Res">
        <title>High-quality reference genome and annotation aids understanding of berry development for evergreen blueberry (Vaccinium darrowii).</title>
        <authorList>
            <person name="Yu J."/>
            <person name="Hulse-Kemp A.M."/>
            <person name="Babiker E."/>
            <person name="Staton M."/>
        </authorList>
    </citation>
    <scope>NUCLEOTIDE SEQUENCE [LARGE SCALE GENOMIC DNA]</scope>
    <source>
        <strain evidence="2">cv. NJ 8807/NJ 8810</strain>
        <tissue evidence="1">Young leaf</tissue>
    </source>
</reference>
<dbReference type="EMBL" id="CM037151">
    <property type="protein sequence ID" value="KAH7844248.1"/>
    <property type="molecule type" value="Genomic_DNA"/>
</dbReference>
<dbReference type="Proteomes" id="UP000828048">
    <property type="component" value="Chromosome 1"/>
</dbReference>
<evidence type="ECO:0000313" key="2">
    <source>
        <dbReference type="Proteomes" id="UP000828048"/>
    </source>
</evidence>
<organism evidence="1 2">
    <name type="scientific">Vaccinium darrowii</name>
    <dbReference type="NCBI Taxonomy" id="229202"/>
    <lineage>
        <taxon>Eukaryota</taxon>
        <taxon>Viridiplantae</taxon>
        <taxon>Streptophyta</taxon>
        <taxon>Embryophyta</taxon>
        <taxon>Tracheophyta</taxon>
        <taxon>Spermatophyta</taxon>
        <taxon>Magnoliopsida</taxon>
        <taxon>eudicotyledons</taxon>
        <taxon>Gunneridae</taxon>
        <taxon>Pentapetalae</taxon>
        <taxon>asterids</taxon>
        <taxon>Ericales</taxon>
        <taxon>Ericaceae</taxon>
        <taxon>Vaccinioideae</taxon>
        <taxon>Vaccinieae</taxon>
        <taxon>Vaccinium</taxon>
    </lineage>
</organism>
<evidence type="ECO:0000313" key="1">
    <source>
        <dbReference type="EMBL" id="KAH7844248.1"/>
    </source>
</evidence>
<accession>A0ACB7XUF1</accession>
<protein>
    <submittedName>
        <fullName evidence="1">Uncharacterized protein</fullName>
    </submittedName>
</protein>
<keyword evidence="2" id="KW-1185">Reference proteome</keyword>
<comment type="caution">
    <text evidence="1">The sequence shown here is derived from an EMBL/GenBank/DDBJ whole genome shotgun (WGS) entry which is preliminary data.</text>
</comment>
<sequence length="329" mass="35220">MANTKLIVLAFSLYIMLLPFVFDLANAQGLTSGFYNLSCPSAEKLVKTMTEKFVAHAPSFAPSLLRLHFHDCFVRGCDASVLVNSTSNNTAEKDSIPNLTLRGFQIIDAIKSALEKQCPGVVSCADIVALVARDAVTAIGGPTWPVLTGRRDGTKSLATDALTELPAPTMNITQLKANFASVGLSVKDLAVLSGGHTIGISHCTSFAIRLYNFTGKNDSDPSLHPNYVALLKKQCPLTTLLTSIVEMDPGSFRTFDTHYYSVVGRRKGMFTSDGALLTDSTTLAYVQAQASPQSSTFLTDFGQSMMNMGKIGVLTGTSGTIRNQCAIIN</sequence>
<proteinExistence type="predicted"/>
<name>A0ACB7XUF1_9ERIC</name>
<gene>
    <name evidence="1" type="ORF">Vadar_026045</name>
</gene>